<gene>
    <name evidence="2" type="primary">PXA2_2</name>
    <name evidence="2" type="ORF">GGI25_005480</name>
</gene>
<evidence type="ECO:0000313" key="3">
    <source>
        <dbReference type="Proteomes" id="UP001151518"/>
    </source>
</evidence>
<comment type="caution">
    <text evidence="2">The sequence shown here is derived from an EMBL/GenBank/DDBJ whole genome shotgun (WGS) entry which is preliminary data.</text>
</comment>
<reference evidence="2" key="1">
    <citation type="submission" date="2022-07" db="EMBL/GenBank/DDBJ databases">
        <title>Phylogenomic reconstructions and comparative analyses of Kickxellomycotina fungi.</title>
        <authorList>
            <person name="Reynolds N.K."/>
            <person name="Stajich J.E."/>
            <person name="Barry K."/>
            <person name="Grigoriev I.V."/>
            <person name="Crous P."/>
            <person name="Smith M.E."/>
        </authorList>
    </citation>
    <scope>NUCLEOTIDE SEQUENCE</scope>
    <source>
        <strain evidence="2">NRRL 3115</strain>
    </source>
</reference>
<name>A0A9W8KVP3_9FUNG</name>
<feature type="compositionally biased region" description="Low complexity" evidence="1">
    <location>
        <begin position="457"/>
        <end position="476"/>
    </location>
</feature>
<evidence type="ECO:0000256" key="1">
    <source>
        <dbReference type="SAM" id="MobiDB-lite"/>
    </source>
</evidence>
<feature type="compositionally biased region" description="Polar residues" evidence="1">
    <location>
        <begin position="416"/>
        <end position="428"/>
    </location>
</feature>
<evidence type="ECO:0000313" key="2">
    <source>
        <dbReference type="EMBL" id="KAJ2671491.1"/>
    </source>
</evidence>
<feature type="region of interest" description="Disordered" evidence="1">
    <location>
        <begin position="279"/>
        <end position="307"/>
    </location>
</feature>
<keyword evidence="2" id="KW-0547">Nucleotide-binding</keyword>
<dbReference type="GO" id="GO:0005524">
    <property type="term" value="F:ATP binding"/>
    <property type="evidence" value="ECO:0007669"/>
    <property type="project" value="UniProtKB-KW"/>
</dbReference>
<sequence>MADSTHTEGPASTRALDAPAHKQTTEDALAKLVRGHHTLVDTRQRLLGSSFTYIGPCPYIKPSSLWELLIFPDDKARSVRRGITERHLAAVLKFLDSTIANDWGQVVDWSKRLGPAELFNVSVCRALYHRPSFVVIDRVDHRLFAAMNRHHITMLMVGDPGVFRCEFSRVLTDSLGGQEGPPAFDVSKEPDWLWNAVETPSLQRRASTLSQCSTTERRWLMSPDLDDRRQSTRLISPALTARSSVSDFSLQQSPEFGSRIDGKLNGLFASLSAGPTKRAPLSFVSPPLTARSASTEDTIDPAPLDHGKAVQDETADTAGEHLCDKDPSPNNSPRCDEKIEPAVAPEPEDVKEAKFVNPYARSRSYKRSSLDPGHRLSLHAVPPSPVPSFIPTAANPDQPRPFSRMDLPSPLLATDPPNSGLKSGTQPTRLYARSPRAIAGGGSPSRIPQPRGAHNLPPGSSVHSVSSQSTSPSLSVDELADALSKL</sequence>
<dbReference type="AlphaFoldDB" id="A0A9W8KVP3"/>
<feature type="region of interest" description="Disordered" evidence="1">
    <location>
        <begin position="319"/>
        <end position="486"/>
    </location>
</feature>
<accession>A0A9W8KVP3</accession>
<keyword evidence="2" id="KW-0067">ATP-binding</keyword>
<protein>
    <submittedName>
        <fullName evidence="2">ATP-binding cassette long-chain fatty acid transporter pxa2</fullName>
    </submittedName>
</protein>
<dbReference type="EMBL" id="JANBTW010000101">
    <property type="protein sequence ID" value="KAJ2671491.1"/>
    <property type="molecule type" value="Genomic_DNA"/>
</dbReference>
<dbReference type="OrthoDB" id="422637at2759"/>
<dbReference type="Proteomes" id="UP001151518">
    <property type="component" value="Unassembled WGS sequence"/>
</dbReference>
<feature type="region of interest" description="Disordered" evidence="1">
    <location>
        <begin position="1"/>
        <end position="21"/>
    </location>
</feature>
<organism evidence="2 3">
    <name type="scientific">Coemansia spiralis</name>
    <dbReference type="NCBI Taxonomy" id="417178"/>
    <lineage>
        <taxon>Eukaryota</taxon>
        <taxon>Fungi</taxon>
        <taxon>Fungi incertae sedis</taxon>
        <taxon>Zoopagomycota</taxon>
        <taxon>Kickxellomycotina</taxon>
        <taxon>Kickxellomycetes</taxon>
        <taxon>Kickxellales</taxon>
        <taxon>Kickxellaceae</taxon>
        <taxon>Coemansia</taxon>
    </lineage>
</organism>
<proteinExistence type="predicted"/>